<keyword evidence="10" id="KW-1185">Reference proteome</keyword>
<dbReference type="GO" id="GO:0008237">
    <property type="term" value="F:metallopeptidase activity"/>
    <property type="evidence" value="ECO:0007669"/>
    <property type="project" value="UniProtKB-KW"/>
</dbReference>
<dbReference type="GO" id="GO:0046872">
    <property type="term" value="F:metal ion binding"/>
    <property type="evidence" value="ECO:0007669"/>
    <property type="project" value="UniProtKB-UniRule"/>
</dbReference>
<keyword evidence="1 6" id="KW-0645">Protease</keyword>
<comment type="similarity">
    <text evidence="6">Belongs to the peptidase M3 family.</text>
</comment>
<evidence type="ECO:0000259" key="8">
    <source>
        <dbReference type="Pfam" id="PF08439"/>
    </source>
</evidence>
<dbReference type="InterPro" id="IPR001567">
    <property type="entry name" value="Pept_M3A_M3B_dom"/>
</dbReference>
<protein>
    <recommendedName>
        <fullName evidence="11">Peptidase M3A/M3B catalytic domain-containing protein</fullName>
    </recommendedName>
</protein>
<keyword evidence="4 6" id="KW-0862">Zinc</keyword>
<feature type="domain" description="Oligopeptidase F N-terminal" evidence="8">
    <location>
        <begin position="162"/>
        <end position="229"/>
    </location>
</feature>
<feature type="non-terminal residue" evidence="9">
    <location>
        <position position="1"/>
    </location>
</feature>
<accession>A0ABD3QNK0</accession>
<evidence type="ECO:0000256" key="2">
    <source>
        <dbReference type="ARBA" id="ARBA00022723"/>
    </source>
</evidence>
<dbReference type="Pfam" id="PF01432">
    <property type="entry name" value="Peptidase_M3"/>
    <property type="match status" value="1"/>
</dbReference>
<evidence type="ECO:0000313" key="9">
    <source>
        <dbReference type="EMBL" id="KAL3801955.1"/>
    </source>
</evidence>
<dbReference type="Pfam" id="PF08439">
    <property type="entry name" value="Peptidase_M3_N"/>
    <property type="match status" value="1"/>
</dbReference>
<dbReference type="AlphaFoldDB" id="A0ABD3QNK0"/>
<evidence type="ECO:0008006" key="11">
    <source>
        <dbReference type="Google" id="ProtNLM"/>
    </source>
</evidence>
<evidence type="ECO:0000256" key="3">
    <source>
        <dbReference type="ARBA" id="ARBA00022801"/>
    </source>
</evidence>
<dbReference type="Gene3D" id="1.10.1370.20">
    <property type="entry name" value="Oligoendopeptidase f, C-terminal domain"/>
    <property type="match status" value="1"/>
</dbReference>
<dbReference type="InterPro" id="IPR042088">
    <property type="entry name" value="OligoPept_F_C"/>
</dbReference>
<evidence type="ECO:0000259" key="7">
    <source>
        <dbReference type="Pfam" id="PF01432"/>
    </source>
</evidence>
<name>A0ABD3QNK0_9STRA</name>
<evidence type="ECO:0000256" key="4">
    <source>
        <dbReference type="ARBA" id="ARBA00022833"/>
    </source>
</evidence>
<dbReference type="GO" id="GO:0006508">
    <property type="term" value="P:proteolysis"/>
    <property type="evidence" value="ECO:0007669"/>
    <property type="project" value="UniProtKB-KW"/>
</dbReference>
<evidence type="ECO:0000256" key="6">
    <source>
        <dbReference type="RuleBase" id="RU003435"/>
    </source>
</evidence>
<keyword evidence="5 6" id="KW-0482">Metalloprotease</keyword>
<dbReference type="Gene3D" id="1.20.140.70">
    <property type="entry name" value="Oligopeptidase f, N-terminal domain"/>
    <property type="match status" value="1"/>
</dbReference>
<keyword evidence="2 6" id="KW-0479">Metal-binding</keyword>
<proteinExistence type="inferred from homology"/>
<keyword evidence="3 6" id="KW-0378">Hydrolase</keyword>
<dbReference type="Proteomes" id="UP001516023">
    <property type="component" value="Unassembled WGS sequence"/>
</dbReference>
<dbReference type="InterPro" id="IPR013647">
    <property type="entry name" value="OligopepF_N_dom"/>
</dbReference>
<dbReference type="SUPFAM" id="SSF55486">
    <property type="entry name" value="Metalloproteases ('zincins'), catalytic domain"/>
    <property type="match status" value="1"/>
</dbReference>
<comment type="cofactor">
    <cofactor evidence="6">
        <name>Zn(2+)</name>
        <dbReference type="ChEBI" id="CHEBI:29105"/>
    </cofactor>
    <text evidence="6">Binds 1 zinc ion.</text>
</comment>
<evidence type="ECO:0000256" key="5">
    <source>
        <dbReference type="ARBA" id="ARBA00023049"/>
    </source>
</evidence>
<feature type="domain" description="Peptidase M3A/M3B catalytic" evidence="7">
    <location>
        <begin position="249"/>
        <end position="643"/>
    </location>
</feature>
<organism evidence="9 10">
    <name type="scientific">Cyclotella cryptica</name>
    <dbReference type="NCBI Taxonomy" id="29204"/>
    <lineage>
        <taxon>Eukaryota</taxon>
        <taxon>Sar</taxon>
        <taxon>Stramenopiles</taxon>
        <taxon>Ochrophyta</taxon>
        <taxon>Bacillariophyta</taxon>
        <taxon>Coscinodiscophyceae</taxon>
        <taxon>Thalassiosirophycidae</taxon>
        <taxon>Stephanodiscales</taxon>
        <taxon>Stephanodiscaceae</taxon>
        <taxon>Cyclotella</taxon>
    </lineage>
</organism>
<gene>
    <name evidence="9" type="ORF">HJC23_010299</name>
</gene>
<comment type="caution">
    <text evidence="9">The sequence shown here is derived from an EMBL/GenBank/DDBJ whole genome shotgun (WGS) entry which is preliminary data.</text>
</comment>
<evidence type="ECO:0000313" key="10">
    <source>
        <dbReference type="Proteomes" id="UP001516023"/>
    </source>
</evidence>
<dbReference type="EMBL" id="JABMIG020000023">
    <property type="protein sequence ID" value="KAL3801955.1"/>
    <property type="molecule type" value="Genomic_DNA"/>
</dbReference>
<dbReference type="CDD" id="cd09610">
    <property type="entry name" value="M3B_PepF"/>
    <property type="match status" value="1"/>
</dbReference>
<reference evidence="9 10" key="1">
    <citation type="journal article" date="2020" name="G3 (Bethesda)">
        <title>Improved Reference Genome for Cyclotella cryptica CCMP332, a Model for Cell Wall Morphogenesis, Salinity Adaptation, and Lipid Production in Diatoms (Bacillariophyta).</title>
        <authorList>
            <person name="Roberts W.R."/>
            <person name="Downey K.M."/>
            <person name="Ruck E.C."/>
            <person name="Traller J.C."/>
            <person name="Alverson A.J."/>
        </authorList>
    </citation>
    <scope>NUCLEOTIDE SEQUENCE [LARGE SCALE GENOMIC DNA]</scope>
    <source>
        <strain evidence="9 10">CCMP332</strain>
    </source>
</reference>
<evidence type="ECO:0000256" key="1">
    <source>
        <dbReference type="ARBA" id="ARBA00022670"/>
    </source>
</evidence>
<sequence length="665" mass="74135">SSSLSYVGSTRPAFVAALTHPSYDLSRASSPSLNTACSAAATMVPDAKADETSPLPRWDLSRFGFEHPHHEAIDKHLDETATLALAFKAKYEGKLDELSLLSAIEEYEEISSRKTLVSSYLHLSYDTSLDDDSLKKRKGALSQRQSEIYGDFLEWFSLDVAQLDDAVLANKYETTEPGLVKYKAFIDELRRQKPHNLSKEVERALTVRSPYVGTRPLVSFFDKELSLMRFKLDVDGDEVNMEVLLSKMQSSNDAEFRAKCLKTLNDGLAGSISRTAALSLSAVAGGWLIENRERKYESLRSRRNLDNNCPDAVVNSLLDGVREAGVPLCKRFYSLKKGILQKTQGLEKLRWSDRNAPIDIGGVSNDKISWERAVELVEKGYSKFSPTMSEMFMKMVNEKRIDVPATNGKKGGAYCAGVVPGVGPFQLLNFDGTKQDVATLAHESGHGCHDILAYKQGYLQYHPPLTLAETASIFGEMIVFRDLIAESSTKEEELTLLMSKIDDVVNSVVRQCSFDRFEELLHSARENGDLSADELDQYWMKALREYYGEEGDAGGDSPFDSYEDTSHLWSYVPHFHHVPFYVYSYAFADLVVGTLYNNFLTNKDGFEGRLLDLLSAGGTKDFADALSPFGLDPTNPTFWKDAINAHLGGLVNEAEKIAKELGYIE</sequence>